<gene>
    <name evidence="2" type="ORF">Ahy_A05g024255</name>
</gene>
<protein>
    <submittedName>
        <fullName evidence="2">Uncharacterized protein</fullName>
    </submittedName>
</protein>
<feature type="region of interest" description="Disordered" evidence="1">
    <location>
        <begin position="1"/>
        <end position="26"/>
    </location>
</feature>
<name>A0A445D5F7_ARAHY</name>
<reference evidence="2 3" key="1">
    <citation type="submission" date="2019-01" db="EMBL/GenBank/DDBJ databases">
        <title>Sequencing of cultivated peanut Arachis hypogaea provides insights into genome evolution and oil improvement.</title>
        <authorList>
            <person name="Chen X."/>
        </authorList>
    </citation>
    <scope>NUCLEOTIDE SEQUENCE [LARGE SCALE GENOMIC DNA]</scope>
    <source>
        <strain evidence="3">cv. Fuhuasheng</strain>
        <tissue evidence="2">Leaves</tissue>
    </source>
</reference>
<evidence type="ECO:0000313" key="3">
    <source>
        <dbReference type="Proteomes" id="UP000289738"/>
    </source>
</evidence>
<accession>A0A445D5F7</accession>
<dbReference type="AlphaFoldDB" id="A0A445D5F7"/>
<proteinExistence type="predicted"/>
<organism evidence="2 3">
    <name type="scientific">Arachis hypogaea</name>
    <name type="common">Peanut</name>
    <dbReference type="NCBI Taxonomy" id="3818"/>
    <lineage>
        <taxon>Eukaryota</taxon>
        <taxon>Viridiplantae</taxon>
        <taxon>Streptophyta</taxon>
        <taxon>Embryophyta</taxon>
        <taxon>Tracheophyta</taxon>
        <taxon>Spermatophyta</taxon>
        <taxon>Magnoliopsida</taxon>
        <taxon>eudicotyledons</taxon>
        <taxon>Gunneridae</taxon>
        <taxon>Pentapetalae</taxon>
        <taxon>rosids</taxon>
        <taxon>fabids</taxon>
        <taxon>Fabales</taxon>
        <taxon>Fabaceae</taxon>
        <taxon>Papilionoideae</taxon>
        <taxon>50 kb inversion clade</taxon>
        <taxon>dalbergioids sensu lato</taxon>
        <taxon>Dalbergieae</taxon>
        <taxon>Pterocarpus clade</taxon>
        <taxon>Arachis</taxon>
    </lineage>
</organism>
<feature type="compositionally biased region" description="Polar residues" evidence="1">
    <location>
        <begin position="1"/>
        <end position="15"/>
    </location>
</feature>
<keyword evidence="3" id="KW-1185">Reference proteome</keyword>
<sequence length="82" mass="8913">MVMLSSSPDRATSETGLLGLQQELVPKGRRSHSPELWLGHEVAESALSACIQGPIFHRVRDVAPNKIDSIPCHALSDSEKHS</sequence>
<evidence type="ECO:0000313" key="2">
    <source>
        <dbReference type="EMBL" id="RYR58467.1"/>
    </source>
</evidence>
<dbReference type="Proteomes" id="UP000289738">
    <property type="component" value="Chromosome A05"/>
</dbReference>
<comment type="caution">
    <text evidence="2">The sequence shown here is derived from an EMBL/GenBank/DDBJ whole genome shotgun (WGS) entry which is preliminary data.</text>
</comment>
<dbReference type="EMBL" id="SDMP01000005">
    <property type="protein sequence ID" value="RYR58467.1"/>
    <property type="molecule type" value="Genomic_DNA"/>
</dbReference>
<evidence type="ECO:0000256" key="1">
    <source>
        <dbReference type="SAM" id="MobiDB-lite"/>
    </source>
</evidence>